<keyword evidence="1" id="KW-1133">Transmembrane helix</keyword>
<evidence type="ECO:0000256" key="1">
    <source>
        <dbReference type="SAM" id="Phobius"/>
    </source>
</evidence>
<evidence type="ECO:0000313" key="3">
    <source>
        <dbReference type="Proteomes" id="UP001244552"/>
    </source>
</evidence>
<feature type="transmembrane region" description="Helical" evidence="1">
    <location>
        <begin position="115"/>
        <end position="134"/>
    </location>
</feature>
<organism evidence="2 3">
    <name type="scientific">Azospirillum picis</name>
    <dbReference type="NCBI Taxonomy" id="488438"/>
    <lineage>
        <taxon>Bacteria</taxon>
        <taxon>Pseudomonadati</taxon>
        <taxon>Pseudomonadota</taxon>
        <taxon>Alphaproteobacteria</taxon>
        <taxon>Rhodospirillales</taxon>
        <taxon>Azospirillaceae</taxon>
        <taxon>Azospirillum</taxon>
    </lineage>
</organism>
<sequence>MTMALLPLTALDAVRPPPGGVPAGVARDPLGAGRRRVRNGLLAGLGGVAAAAALAWVLRPGPSRAAGTDDGAPDDGGSTVRAGRRLNRAAALLGASVLADSAVEHYRGSFHNPAMITPLLASGATIAASLHGSLDRRPRAHRFRDATYAAAALTGIAGTAFHLCNVTRRPGGLSWLNLFYGAPIGAPAAIGLAGLLGFAAERVRHGPDGPPSVAGLPAPQVLTVLSAAGILGTVAETALLHFRGAYHNPAMYLPVTIPPAAAAVLLRTLWHDGPGPRRAARLAMRATAGLGLLGTGFHAFGVHRNMGGWGNWRQNILNGPPLPAPPSYTALAFAGLAALALRDEVAGSGREQGDGR</sequence>
<dbReference type="Proteomes" id="UP001244552">
    <property type="component" value="Unassembled WGS sequence"/>
</dbReference>
<feature type="transmembrane region" description="Helical" evidence="1">
    <location>
        <begin position="175"/>
        <end position="200"/>
    </location>
</feature>
<keyword evidence="1" id="KW-0812">Transmembrane</keyword>
<keyword evidence="3" id="KW-1185">Reference proteome</keyword>
<gene>
    <name evidence="2" type="ORF">QO018_001646</name>
</gene>
<feature type="transmembrane region" description="Helical" evidence="1">
    <location>
        <begin position="146"/>
        <end position="163"/>
    </location>
</feature>
<feature type="transmembrane region" description="Helical" evidence="1">
    <location>
        <begin position="322"/>
        <end position="341"/>
    </location>
</feature>
<feature type="transmembrane region" description="Helical" evidence="1">
    <location>
        <begin position="39"/>
        <end position="58"/>
    </location>
</feature>
<protein>
    <submittedName>
        <fullName evidence="2">Uncharacterized protein</fullName>
    </submittedName>
</protein>
<feature type="transmembrane region" description="Helical" evidence="1">
    <location>
        <begin position="282"/>
        <end position="302"/>
    </location>
</feature>
<accession>A0ABU0MHR6</accession>
<comment type="caution">
    <text evidence="2">The sequence shown here is derived from an EMBL/GenBank/DDBJ whole genome shotgun (WGS) entry which is preliminary data.</text>
</comment>
<name>A0ABU0MHR6_9PROT</name>
<feature type="transmembrane region" description="Helical" evidence="1">
    <location>
        <begin position="251"/>
        <end position="270"/>
    </location>
</feature>
<feature type="transmembrane region" description="Helical" evidence="1">
    <location>
        <begin position="221"/>
        <end position="239"/>
    </location>
</feature>
<keyword evidence="1" id="KW-0472">Membrane</keyword>
<proteinExistence type="predicted"/>
<dbReference type="EMBL" id="JAUSVU010000004">
    <property type="protein sequence ID" value="MDQ0532799.1"/>
    <property type="molecule type" value="Genomic_DNA"/>
</dbReference>
<dbReference type="RefSeq" id="WP_307354246.1">
    <property type="nucleotide sequence ID" value="NZ_JAUSVU010000004.1"/>
</dbReference>
<evidence type="ECO:0000313" key="2">
    <source>
        <dbReference type="EMBL" id="MDQ0532799.1"/>
    </source>
</evidence>
<reference evidence="2 3" key="1">
    <citation type="submission" date="2023-07" db="EMBL/GenBank/DDBJ databases">
        <title>Genomic Encyclopedia of Type Strains, Phase IV (KMG-IV): sequencing the most valuable type-strain genomes for metagenomic binning, comparative biology and taxonomic classification.</title>
        <authorList>
            <person name="Goeker M."/>
        </authorList>
    </citation>
    <scope>NUCLEOTIDE SEQUENCE [LARGE SCALE GENOMIC DNA]</scope>
    <source>
        <strain evidence="2 3">DSM 19922</strain>
    </source>
</reference>